<accession>A0A212LTF3</accession>
<dbReference type="InterPro" id="IPR052539">
    <property type="entry name" value="MGD_biosynthesis_adapter"/>
</dbReference>
<protein>
    <submittedName>
        <fullName evidence="2">Molybdopterin-guanine dinucleotide biosynthesis protein B</fullName>
    </submittedName>
</protein>
<sequence>MIPVISIVGRSDCGKTTYLEKLIREIKQRGYRVATIKHDVHGFDIDKPGKDTWRHAQAGADIVCISSPEKMAMIKKVDKELLLEEVAAHISGVDIIFTEGYKRESTCRIEVFRKEACESPLCLKDELFALASDTMLYDDVPHFSVNDPAPMADFLETTFLQKTIHKP</sequence>
<dbReference type="SUPFAM" id="SSF52540">
    <property type="entry name" value="P-loop containing nucleoside triphosphate hydrolases"/>
    <property type="match status" value="1"/>
</dbReference>
<organism evidence="2">
    <name type="scientific">uncultured Sporomusa sp</name>
    <dbReference type="NCBI Taxonomy" id="307249"/>
    <lineage>
        <taxon>Bacteria</taxon>
        <taxon>Bacillati</taxon>
        <taxon>Bacillota</taxon>
        <taxon>Negativicutes</taxon>
        <taxon>Selenomonadales</taxon>
        <taxon>Sporomusaceae</taxon>
        <taxon>Sporomusa</taxon>
        <taxon>environmental samples</taxon>
    </lineage>
</organism>
<dbReference type="GO" id="GO:0006777">
    <property type="term" value="P:Mo-molybdopterin cofactor biosynthetic process"/>
    <property type="evidence" value="ECO:0007669"/>
    <property type="project" value="InterPro"/>
</dbReference>
<dbReference type="NCBIfam" id="TIGR00176">
    <property type="entry name" value="mobB"/>
    <property type="match status" value="1"/>
</dbReference>
<dbReference type="Pfam" id="PF03205">
    <property type="entry name" value="MobB"/>
    <property type="match status" value="1"/>
</dbReference>
<dbReference type="InterPro" id="IPR027417">
    <property type="entry name" value="P-loop_NTPase"/>
</dbReference>
<dbReference type="AlphaFoldDB" id="A0A212LTF3"/>
<evidence type="ECO:0000313" key="2">
    <source>
        <dbReference type="EMBL" id="SCM80777.1"/>
    </source>
</evidence>
<evidence type="ECO:0000259" key="1">
    <source>
        <dbReference type="Pfam" id="PF03205"/>
    </source>
</evidence>
<feature type="domain" description="Molybdopterin-guanine dinucleotide biosynthesis protein B (MobB)" evidence="1">
    <location>
        <begin position="4"/>
        <end position="133"/>
    </location>
</feature>
<dbReference type="EMBL" id="FMJE01000003">
    <property type="protein sequence ID" value="SCM80777.1"/>
    <property type="molecule type" value="Genomic_DNA"/>
</dbReference>
<dbReference type="CDD" id="cd03116">
    <property type="entry name" value="MobB"/>
    <property type="match status" value="1"/>
</dbReference>
<proteinExistence type="predicted"/>
<dbReference type="InterPro" id="IPR004435">
    <property type="entry name" value="MobB_dom"/>
</dbReference>
<dbReference type="RefSeq" id="WP_075754487.1">
    <property type="nucleotide sequence ID" value="NZ_LT608335.1"/>
</dbReference>
<dbReference type="Gene3D" id="3.40.50.300">
    <property type="entry name" value="P-loop containing nucleotide triphosphate hydrolases"/>
    <property type="match status" value="1"/>
</dbReference>
<dbReference type="PANTHER" id="PTHR40072:SF1">
    <property type="entry name" value="MOLYBDOPTERIN-GUANINE DINUCLEOTIDE BIOSYNTHESIS ADAPTER PROTEIN"/>
    <property type="match status" value="1"/>
</dbReference>
<name>A0A212LTF3_9FIRM</name>
<dbReference type="GO" id="GO:0005525">
    <property type="term" value="F:GTP binding"/>
    <property type="evidence" value="ECO:0007669"/>
    <property type="project" value="InterPro"/>
</dbReference>
<reference evidence="2" key="1">
    <citation type="submission" date="2016-08" db="EMBL/GenBank/DDBJ databases">
        <authorList>
            <person name="Seilhamer J.J."/>
        </authorList>
    </citation>
    <scope>NUCLEOTIDE SEQUENCE</scope>
    <source>
        <strain evidence="2">86</strain>
    </source>
</reference>
<dbReference type="PANTHER" id="PTHR40072">
    <property type="entry name" value="MOLYBDOPTERIN-GUANINE DINUCLEOTIDE BIOSYNTHESIS ADAPTER PROTEIN-RELATED"/>
    <property type="match status" value="1"/>
</dbReference>
<gene>
    <name evidence="2" type="primary">mobB</name>
    <name evidence="2" type="ORF">KL86SPO_30955</name>
</gene>